<keyword evidence="6" id="KW-0489">Methyltransferase</keyword>
<name>A0A5C7AIY0_9FLAO</name>
<evidence type="ECO:0000256" key="2">
    <source>
        <dbReference type="ARBA" id="ARBA00022692"/>
    </source>
</evidence>
<keyword evidence="3 5" id="KW-1133">Transmembrane helix</keyword>
<dbReference type="PANTHER" id="PTHR43847">
    <property type="entry name" value="BLL3993 PROTEIN"/>
    <property type="match status" value="1"/>
</dbReference>
<evidence type="ECO:0000256" key="4">
    <source>
        <dbReference type="ARBA" id="ARBA00023136"/>
    </source>
</evidence>
<reference evidence="6 7" key="1">
    <citation type="submission" date="2019-08" db="EMBL/GenBank/DDBJ databases">
        <title>Genome sequence of Gelidibacter salicanalis IC162T.</title>
        <authorList>
            <person name="Bowman J.P."/>
        </authorList>
    </citation>
    <scope>NUCLEOTIDE SEQUENCE [LARGE SCALE GENOMIC DNA]</scope>
    <source>
        <strain evidence="6 7">IC162</strain>
    </source>
</reference>
<dbReference type="EMBL" id="VORX01000004">
    <property type="protein sequence ID" value="TXE07954.1"/>
    <property type="molecule type" value="Genomic_DNA"/>
</dbReference>
<evidence type="ECO:0000313" key="6">
    <source>
        <dbReference type="EMBL" id="TXE07954.1"/>
    </source>
</evidence>
<accession>A0A5C7AIY0</accession>
<keyword evidence="4 5" id="KW-0472">Membrane</keyword>
<organism evidence="6 7">
    <name type="scientific">Gelidibacter salicanalis</name>
    <dbReference type="NCBI Taxonomy" id="291193"/>
    <lineage>
        <taxon>Bacteria</taxon>
        <taxon>Pseudomonadati</taxon>
        <taxon>Bacteroidota</taxon>
        <taxon>Flavobacteriia</taxon>
        <taxon>Flavobacteriales</taxon>
        <taxon>Flavobacteriaceae</taxon>
        <taxon>Gelidibacter</taxon>
    </lineage>
</organism>
<evidence type="ECO:0000256" key="5">
    <source>
        <dbReference type="SAM" id="Phobius"/>
    </source>
</evidence>
<feature type="transmembrane region" description="Helical" evidence="5">
    <location>
        <begin position="6"/>
        <end position="24"/>
    </location>
</feature>
<evidence type="ECO:0000256" key="3">
    <source>
        <dbReference type="ARBA" id="ARBA00022989"/>
    </source>
</evidence>
<dbReference type="InterPro" id="IPR007318">
    <property type="entry name" value="Phopholipid_MeTrfase"/>
</dbReference>
<sequence length="143" mass="16699">MKDYVFVGVQLLLLAAYMLPLQLYKIQLPEWLRYSGLFVLILAVLFGMIAVLQLNTKLSPFPSPVADGNLITKGAFRFSRHPIYTSLLLSGFGYALYNDSLYQLLLIGCLLLIFYYKSKYEERLLIQKFPEYKIYKQSTRRFF</sequence>
<dbReference type="GO" id="GO:0012505">
    <property type="term" value="C:endomembrane system"/>
    <property type="evidence" value="ECO:0007669"/>
    <property type="project" value="UniProtKB-SubCell"/>
</dbReference>
<feature type="transmembrane region" description="Helical" evidence="5">
    <location>
        <begin position="100"/>
        <end position="116"/>
    </location>
</feature>
<keyword evidence="2 5" id="KW-0812">Transmembrane</keyword>
<dbReference type="Gene3D" id="1.20.120.1630">
    <property type="match status" value="1"/>
</dbReference>
<dbReference type="GO" id="GO:0008168">
    <property type="term" value="F:methyltransferase activity"/>
    <property type="evidence" value="ECO:0007669"/>
    <property type="project" value="UniProtKB-KW"/>
</dbReference>
<dbReference type="Proteomes" id="UP000321734">
    <property type="component" value="Unassembled WGS sequence"/>
</dbReference>
<keyword evidence="6" id="KW-0808">Transferase</keyword>
<evidence type="ECO:0000256" key="1">
    <source>
        <dbReference type="ARBA" id="ARBA00004127"/>
    </source>
</evidence>
<dbReference type="AlphaFoldDB" id="A0A5C7AIY0"/>
<dbReference type="InterPro" id="IPR052527">
    <property type="entry name" value="Metal_cation-efflux_comp"/>
</dbReference>
<feature type="transmembrane region" description="Helical" evidence="5">
    <location>
        <begin position="31"/>
        <end position="54"/>
    </location>
</feature>
<comment type="subcellular location">
    <subcellularLocation>
        <location evidence="1">Endomembrane system</location>
        <topology evidence="1">Multi-pass membrane protein</topology>
    </subcellularLocation>
</comment>
<protein>
    <submittedName>
        <fullName evidence="6">Isoprenylcysteine carboxylmethyltransferase family protein</fullName>
    </submittedName>
</protein>
<proteinExistence type="predicted"/>
<dbReference type="Pfam" id="PF04191">
    <property type="entry name" value="PEMT"/>
    <property type="match status" value="1"/>
</dbReference>
<dbReference type="OrthoDB" id="9809773at2"/>
<keyword evidence="7" id="KW-1185">Reference proteome</keyword>
<dbReference type="GO" id="GO:0032259">
    <property type="term" value="P:methylation"/>
    <property type="evidence" value="ECO:0007669"/>
    <property type="project" value="UniProtKB-KW"/>
</dbReference>
<evidence type="ECO:0000313" key="7">
    <source>
        <dbReference type="Proteomes" id="UP000321734"/>
    </source>
</evidence>
<dbReference type="PANTHER" id="PTHR43847:SF1">
    <property type="entry name" value="BLL3993 PROTEIN"/>
    <property type="match status" value="1"/>
</dbReference>
<gene>
    <name evidence="6" type="ORF">ES711_09940</name>
</gene>
<comment type="caution">
    <text evidence="6">The sequence shown here is derived from an EMBL/GenBank/DDBJ whole genome shotgun (WGS) entry which is preliminary data.</text>
</comment>